<dbReference type="Pfam" id="PF09851">
    <property type="entry name" value="SHOCT"/>
    <property type="match status" value="1"/>
</dbReference>
<dbReference type="InterPro" id="IPR018649">
    <property type="entry name" value="SHOCT"/>
</dbReference>
<proteinExistence type="predicted"/>
<feature type="transmembrane region" description="Helical" evidence="1">
    <location>
        <begin position="45"/>
        <end position="67"/>
    </location>
</feature>
<dbReference type="STRING" id="576131.SAMN05444486_10610"/>
<sequence>MIMKLSLTTLAALVATNVAHADGANDWGRGFGHLTWGGGYGMFGGLMMLAFWGVIIVLIVMAVRWFAGDRPGGGATSDAMDILKSRFAKGGLDEDEFRKRKAALED</sequence>
<evidence type="ECO:0000313" key="5">
    <source>
        <dbReference type="Proteomes" id="UP000199026"/>
    </source>
</evidence>
<dbReference type="RefSeq" id="WP_245724478.1">
    <property type="nucleotide sequence ID" value="NZ_FNPR01000006.1"/>
</dbReference>
<feature type="domain" description="SHOCT" evidence="3">
    <location>
        <begin position="78"/>
        <end position="104"/>
    </location>
</feature>
<accession>A0A1H3N9A8</accession>
<dbReference type="GeneID" id="78125837"/>
<dbReference type="AlphaFoldDB" id="A0A1H3N9A8"/>
<keyword evidence="5" id="KW-1185">Reference proteome</keyword>
<reference evidence="4 5" key="1">
    <citation type="submission" date="2016-10" db="EMBL/GenBank/DDBJ databases">
        <authorList>
            <person name="de Groot N.N."/>
        </authorList>
    </citation>
    <scope>NUCLEOTIDE SEQUENCE [LARGE SCALE GENOMIC DNA]</scope>
    <source>
        <strain evidence="4 5">DSM 24677</strain>
    </source>
</reference>
<name>A0A1H3N9A8_9RHOB</name>
<feature type="chain" id="PRO_5011610162" evidence="2">
    <location>
        <begin position="22"/>
        <end position="106"/>
    </location>
</feature>
<keyword evidence="1" id="KW-1133">Transmembrane helix</keyword>
<protein>
    <submittedName>
        <fullName evidence="4">Putative membrane protein</fullName>
    </submittedName>
</protein>
<keyword evidence="2" id="KW-0732">Signal</keyword>
<keyword evidence="1" id="KW-0812">Transmembrane</keyword>
<evidence type="ECO:0000259" key="3">
    <source>
        <dbReference type="Pfam" id="PF09851"/>
    </source>
</evidence>
<evidence type="ECO:0000256" key="1">
    <source>
        <dbReference type="SAM" id="Phobius"/>
    </source>
</evidence>
<evidence type="ECO:0000313" key="4">
    <source>
        <dbReference type="EMBL" id="SDY85323.1"/>
    </source>
</evidence>
<feature type="signal peptide" evidence="2">
    <location>
        <begin position="1"/>
        <end position="21"/>
    </location>
</feature>
<dbReference type="Proteomes" id="UP000199026">
    <property type="component" value="Unassembled WGS sequence"/>
</dbReference>
<organism evidence="4 5">
    <name type="scientific">Lentibacter algarum</name>
    <dbReference type="NCBI Taxonomy" id="576131"/>
    <lineage>
        <taxon>Bacteria</taxon>
        <taxon>Pseudomonadati</taxon>
        <taxon>Pseudomonadota</taxon>
        <taxon>Alphaproteobacteria</taxon>
        <taxon>Rhodobacterales</taxon>
        <taxon>Roseobacteraceae</taxon>
        <taxon>Lentibacter</taxon>
    </lineage>
</organism>
<gene>
    <name evidence="4" type="ORF">SAMN05444486_10610</name>
</gene>
<evidence type="ECO:0000256" key="2">
    <source>
        <dbReference type="SAM" id="SignalP"/>
    </source>
</evidence>
<keyword evidence="1" id="KW-0472">Membrane</keyword>
<dbReference type="EMBL" id="FNPR01000006">
    <property type="protein sequence ID" value="SDY85323.1"/>
    <property type="molecule type" value="Genomic_DNA"/>
</dbReference>